<dbReference type="Pfam" id="PF04650">
    <property type="entry name" value="YSIRK_signal"/>
    <property type="match status" value="1"/>
</dbReference>
<feature type="compositionally biased region" description="Polar residues" evidence="2">
    <location>
        <begin position="96"/>
        <end position="123"/>
    </location>
</feature>
<keyword evidence="1" id="KW-0732">Signal</keyword>
<evidence type="ECO:0000256" key="1">
    <source>
        <dbReference type="ARBA" id="ARBA00022729"/>
    </source>
</evidence>
<dbReference type="Proteomes" id="UP000324504">
    <property type="component" value="Unassembled WGS sequence"/>
</dbReference>
<sequence>MIDMTLTGKKTLKNELQQNADQVQHFGIRKLSIGVTSVLLSTLFYVGAINTNTVQASTVDSGVQTAKVVQKKADSSVQAGLNKDKTDDVSGKAAEPTSQENDNTADNSVENHTENNLTVSKPESTIKARQLVESKVKNSNVQTQNGGVEQPSATAKPIEVQPNQDANANKAEIGQGQAEETNLS</sequence>
<feature type="compositionally biased region" description="Basic and acidic residues" evidence="2">
    <location>
        <begin position="124"/>
        <end position="136"/>
    </location>
</feature>
<organism evidence="4 5">
    <name type="scientific">Lactobacillus crispatus</name>
    <dbReference type="NCBI Taxonomy" id="47770"/>
    <lineage>
        <taxon>Bacteria</taxon>
        <taxon>Bacillati</taxon>
        <taxon>Bacillota</taxon>
        <taxon>Bacilli</taxon>
        <taxon>Lactobacillales</taxon>
        <taxon>Lactobacillaceae</taxon>
        <taxon>Lactobacillus</taxon>
    </lineage>
</organism>
<dbReference type="RefSeq" id="WP_057726706.1">
    <property type="nucleotide sequence ID" value="NZ_JAIEUH010000025.1"/>
</dbReference>
<dbReference type="NCBIfam" id="TIGR01168">
    <property type="entry name" value="YSIRK_signal"/>
    <property type="match status" value="1"/>
</dbReference>
<dbReference type="AlphaFoldDB" id="A0A5M9Z3U5"/>
<evidence type="ECO:0000313" key="4">
    <source>
        <dbReference type="EMBL" id="KAA8812609.1"/>
    </source>
</evidence>
<feature type="domain" description="YSIRK Gram-positive signal peptide" evidence="3">
    <location>
        <begin position="23"/>
        <end position="46"/>
    </location>
</feature>
<evidence type="ECO:0000259" key="3">
    <source>
        <dbReference type="Pfam" id="PF04650"/>
    </source>
</evidence>
<name>A0A5M9Z3U5_9LACO</name>
<gene>
    <name evidence="4" type="ORF">F1C09_05625</name>
</gene>
<dbReference type="InterPro" id="IPR005877">
    <property type="entry name" value="YSIRK_signal_dom"/>
</dbReference>
<evidence type="ECO:0000313" key="5">
    <source>
        <dbReference type="Proteomes" id="UP000324504"/>
    </source>
</evidence>
<feature type="compositionally biased region" description="Polar residues" evidence="2">
    <location>
        <begin position="137"/>
        <end position="153"/>
    </location>
</feature>
<protein>
    <submittedName>
        <fullName evidence="4">YSIRK-type signal peptide-containing protein</fullName>
    </submittedName>
</protein>
<dbReference type="EMBL" id="VUAV01000026">
    <property type="protein sequence ID" value="KAA8812609.1"/>
    <property type="molecule type" value="Genomic_DNA"/>
</dbReference>
<feature type="region of interest" description="Disordered" evidence="2">
    <location>
        <begin position="71"/>
        <end position="184"/>
    </location>
</feature>
<accession>A0A5M9Z3U5</accession>
<evidence type="ECO:0000256" key="2">
    <source>
        <dbReference type="SAM" id="MobiDB-lite"/>
    </source>
</evidence>
<comment type="caution">
    <text evidence="4">The sequence shown here is derived from an EMBL/GenBank/DDBJ whole genome shotgun (WGS) entry which is preliminary data.</text>
</comment>
<reference evidence="4 5" key="1">
    <citation type="submission" date="2019-09" db="EMBL/GenBank/DDBJ databases">
        <title>Comparative analysis of L. crispatus genomes revealed niche specific adaptation to different host and body sites.</title>
        <authorList>
            <person name="Pan M."/>
            <person name="Hidalgo-Cantabrana C."/>
            <person name="Barrangou R."/>
        </authorList>
    </citation>
    <scope>NUCLEOTIDE SEQUENCE [LARGE SCALE GENOMIC DNA]</scope>
    <source>
        <strain evidence="4 5">NCK2488</strain>
    </source>
</reference>
<proteinExistence type="predicted"/>